<evidence type="ECO:0000256" key="4">
    <source>
        <dbReference type="RuleBase" id="RU367042"/>
    </source>
</evidence>
<evidence type="ECO:0000259" key="5">
    <source>
        <dbReference type="Pfam" id="PF01248"/>
    </source>
</evidence>
<gene>
    <name evidence="6" type="ORF">ADUPG1_006396</name>
</gene>
<evidence type="ECO:0000256" key="3">
    <source>
        <dbReference type="ARBA" id="ARBA00023274"/>
    </source>
</evidence>
<accession>A0ABQ5KI62</accession>
<dbReference type="EMBL" id="BQXS01009951">
    <property type="protein sequence ID" value="GKT32192.1"/>
    <property type="molecule type" value="Genomic_DNA"/>
</dbReference>
<dbReference type="SUPFAM" id="SSF55315">
    <property type="entry name" value="L30e-like"/>
    <property type="match status" value="1"/>
</dbReference>
<dbReference type="PRINTS" id="PR00882">
    <property type="entry name" value="RIBOSOMALL7A"/>
</dbReference>
<proteinExistence type="inferred from homology"/>
<comment type="function">
    <text evidence="4">Component of the ribosome.</text>
</comment>
<keyword evidence="7" id="KW-1185">Reference proteome</keyword>
<dbReference type="Proteomes" id="UP001057375">
    <property type="component" value="Unassembled WGS sequence"/>
</dbReference>
<protein>
    <recommendedName>
        <fullName evidence="4">60S ribosomal protein L7a</fullName>
    </recommendedName>
</protein>
<dbReference type="InterPro" id="IPR018492">
    <property type="entry name" value="Ribosomal_eL8/Nhp2"/>
</dbReference>
<evidence type="ECO:0000256" key="1">
    <source>
        <dbReference type="ARBA" id="ARBA00007337"/>
    </source>
</evidence>
<keyword evidence="2 4" id="KW-0689">Ribosomal protein</keyword>
<dbReference type="PRINTS" id="PR00881">
    <property type="entry name" value="L7ARS6FAMILY"/>
</dbReference>
<comment type="caution">
    <text evidence="6">The sequence shown here is derived from an EMBL/GenBank/DDBJ whole genome shotgun (WGS) entry which is preliminary data.</text>
</comment>
<dbReference type="InterPro" id="IPR029064">
    <property type="entry name" value="Ribosomal_eL30-like_sf"/>
</dbReference>
<evidence type="ECO:0000256" key="2">
    <source>
        <dbReference type="ARBA" id="ARBA00022980"/>
    </source>
</evidence>
<reference evidence="6" key="1">
    <citation type="submission" date="2022-03" db="EMBL/GenBank/DDBJ databases">
        <title>Draft genome sequence of Aduncisulcus paluster, a free-living microaerophilic Fornicata.</title>
        <authorList>
            <person name="Yuyama I."/>
            <person name="Kume K."/>
            <person name="Tamura T."/>
            <person name="Inagaki Y."/>
            <person name="Hashimoto T."/>
        </authorList>
    </citation>
    <scope>NUCLEOTIDE SEQUENCE</scope>
    <source>
        <strain evidence="6">NY0171</strain>
    </source>
</reference>
<dbReference type="InterPro" id="IPR050257">
    <property type="entry name" value="eL8/uL1-like"/>
</dbReference>
<dbReference type="PANTHER" id="PTHR23105">
    <property type="entry name" value="RIBOSOMAL PROTEIN L7AE FAMILY MEMBER"/>
    <property type="match status" value="1"/>
</dbReference>
<feature type="domain" description="Ribosomal protein eL8/eL30/eS12/Gadd45" evidence="5">
    <location>
        <begin position="107"/>
        <end position="188"/>
    </location>
</feature>
<name>A0ABQ5KI62_9EUKA</name>
<dbReference type="Pfam" id="PF01248">
    <property type="entry name" value="Ribosomal_L7Ae"/>
    <property type="match status" value="1"/>
</dbReference>
<evidence type="ECO:0000313" key="7">
    <source>
        <dbReference type="Proteomes" id="UP001057375"/>
    </source>
</evidence>
<sequence>MCAKVPKEIQKVRFTAKPRHFGIGQAVPVKRDLTRYVKWPRYIRIQRQRKILNSRLKVPGQINVFRHPVDKNLRTNIVKLARKYSPETVAQKKARLAQASKESEVTTLAPQYLRFGIHNVTNLIEKKEAKLVLVAHDVVPLELVLWMPALCQRVGVTCAIIKSKSLLGELVHQKTASCVAFSSVKPEHEAELQTVIDAIKAKSSYTTLRRQVGKPVLGGKAMHKIAKVQAAIRKEADSKAKLNL</sequence>
<dbReference type="Gene3D" id="3.30.1330.30">
    <property type="match status" value="1"/>
</dbReference>
<dbReference type="InterPro" id="IPR001921">
    <property type="entry name" value="Ribosomal_eL8_euk"/>
</dbReference>
<dbReference type="InterPro" id="IPR004038">
    <property type="entry name" value="Ribosomal_eL8/eL30/eS12/Gad45"/>
</dbReference>
<keyword evidence="3 4" id="KW-0687">Ribonucleoprotein</keyword>
<organism evidence="6 7">
    <name type="scientific">Aduncisulcus paluster</name>
    <dbReference type="NCBI Taxonomy" id="2918883"/>
    <lineage>
        <taxon>Eukaryota</taxon>
        <taxon>Metamonada</taxon>
        <taxon>Carpediemonas-like organisms</taxon>
        <taxon>Aduncisulcus</taxon>
    </lineage>
</organism>
<evidence type="ECO:0000313" key="6">
    <source>
        <dbReference type="EMBL" id="GKT32192.1"/>
    </source>
</evidence>
<comment type="similarity">
    <text evidence="1 4">Belongs to the eukaryotic ribosomal protein eL8 family.</text>
</comment>